<evidence type="ECO:0000256" key="2">
    <source>
        <dbReference type="ARBA" id="ARBA00005709"/>
    </source>
</evidence>
<comment type="subcellular location">
    <subcellularLocation>
        <location evidence="1">Bacterial flagellum</location>
    </subcellularLocation>
</comment>
<dbReference type="EMBL" id="DAATVL010000096">
    <property type="protein sequence ID" value="HAF0292635.1"/>
    <property type="molecule type" value="Genomic_DNA"/>
</dbReference>
<reference evidence="5" key="1">
    <citation type="journal article" date="2018" name="Genome Biol.">
        <title>SKESA: strategic k-mer extension for scrupulous assemblies.</title>
        <authorList>
            <person name="Souvorov A."/>
            <person name="Agarwala R."/>
            <person name="Lipman D.J."/>
        </authorList>
    </citation>
    <scope>NUCLEOTIDE SEQUENCE</scope>
    <source>
        <strain evidence="5">N26921</strain>
    </source>
</reference>
<evidence type="ECO:0000313" key="5">
    <source>
        <dbReference type="EMBL" id="HAF0292635.1"/>
    </source>
</evidence>
<protein>
    <recommendedName>
        <fullName evidence="4">Flagellin C-terminal domain-containing protein</fullName>
    </recommendedName>
</protein>
<dbReference type="PANTHER" id="PTHR42792:SF2">
    <property type="entry name" value="FLAGELLIN"/>
    <property type="match status" value="1"/>
</dbReference>
<dbReference type="InterPro" id="IPR001492">
    <property type="entry name" value="Flagellin"/>
</dbReference>
<dbReference type="AlphaFoldDB" id="A0A740Q4V4"/>
<comment type="similarity">
    <text evidence="2">Belongs to the bacterial flagellin family.</text>
</comment>
<keyword evidence="3" id="KW-0975">Bacterial flagellum</keyword>
<dbReference type="InterPro" id="IPR046358">
    <property type="entry name" value="Flagellin_C"/>
</dbReference>
<comment type="caution">
    <text evidence="5">The sequence shown here is derived from an EMBL/GenBank/DDBJ whole genome shotgun (WGS) entry which is preliminary data.</text>
</comment>
<dbReference type="SUPFAM" id="SSF64518">
    <property type="entry name" value="Phase 1 flagellin"/>
    <property type="match status" value="1"/>
</dbReference>
<gene>
    <name evidence="5" type="ORF">G9C53_005043</name>
</gene>
<dbReference type="Gene3D" id="1.20.1330.10">
    <property type="entry name" value="f41 fragment of flagellin, N-terminal domain"/>
    <property type="match status" value="1"/>
</dbReference>
<accession>A0A740Q4V4</accession>
<evidence type="ECO:0000259" key="4">
    <source>
        <dbReference type="Pfam" id="PF00700"/>
    </source>
</evidence>
<dbReference type="GO" id="GO:0009288">
    <property type="term" value="C:bacterial-type flagellum"/>
    <property type="evidence" value="ECO:0007669"/>
    <property type="project" value="UniProtKB-SubCell"/>
</dbReference>
<name>A0A740Q4V4_SALTM</name>
<evidence type="ECO:0000256" key="3">
    <source>
        <dbReference type="ARBA" id="ARBA00023143"/>
    </source>
</evidence>
<dbReference type="PANTHER" id="PTHR42792">
    <property type="entry name" value="FLAGELLIN"/>
    <property type="match status" value="1"/>
</dbReference>
<feature type="domain" description="Flagellin C-terminal" evidence="4">
    <location>
        <begin position="144"/>
        <end position="196"/>
    </location>
</feature>
<evidence type="ECO:0000256" key="1">
    <source>
        <dbReference type="ARBA" id="ARBA00004365"/>
    </source>
</evidence>
<dbReference type="GO" id="GO:0005198">
    <property type="term" value="F:structural molecule activity"/>
    <property type="evidence" value="ECO:0007669"/>
    <property type="project" value="InterPro"/>
</dbReference>
<sequence length="198" mass="20172">MTTQFANALGTTATVTAAVTGGKFTFTTTSSASDVAAGDQPYVKISGDNLDKILGSVAAGSSEIGGTFNSKFQIGANQGQSFDVNISDMRSQALGISGTTASGNQGTVDGAKFTAVKGASNGTDSTGTEYALDVSSFETASSAIKALDNAIQTVSAQRSQLGAYQNRLDHTINNLNTSSENLTAAESRIRDVDYALAA</sequence>
<reference evidence="5" key="2">
    <citation type="submission" date="2018-07" db="EMBL/GenBank/DDBJ databases">
        <authorList>
            <consortium name="NCBI Pathogen Detection Project"/>
        </authorList>
    </citation>
    <scope>NUCLEOTIDE SEQUENCE</scope>
    <source>
        <strain evidence="5">N26921</strain>
    </source>
</reference>
<dbReference type="Pfam" id="PF00700">
    <property type="entry name" value="Flagellin_C"/>
    <property type="match status" value="1"/>
</dbReference>
<organism evidence="5">
    <name type="scientific">Salmonella enterica subsp. enterica serovar Typhimurium var. 5-</name>
    <dbReference type="NCBI Taxonomy" id="1620419"/>
    <lineage>
        <taxon>Bacteria</taxon>
        <taxon>Pseudomonadati</taxon>
        <taxon>Pseudomonadota</taxon>
        <taxon>Gammaproteobacteria</taxon>
        <taxon>Enterobacterales</taxon>
        <taxon>Enterobacteriaceae</taxon>
        <taxon>Salmonella</taxon>
    </lineage>
</organism>
<proteinExistence type="inferred from homology"/>